<keyword evidence="1 2" id="KW-0732">Signal</keyword>
<dbReference type="InterPro" id="IPR026444">
    <property type="entry name" value="Secre_tail"/>
</dbReference>
<evidence type="ECO:0000313" key="7">
    <source>
        <dbReference type="Proteomes" id="UP000245370"/>
    </source>
</evidence>
<name>A0A2U2XE35_9FLAO</name>
<dbReference type="EMBL" id="QFRJ01000004">
    <property type="protein sequence ID" value="PWH85961.1"/>
    <property type="molecule type" value="Genomic_DNA"/>
</dbReference>
<organism evidence="6 7">
    <name type="scientific">Brumimicrobium oceani</name>
    <dbReference type="NCBI Taxonomy" id="2100725"/>
    <lineage>
        <taxon>Bacteria</taxon>
        <taxon>Pseudomonadati</taxon>
        <taxon>Bacteroidota</taxon>
        <taxon>Flavobacteriia</taxon>
        <taxon>Flavobacteriales</taxon>
        <taxon>Crocinitomicaceae</taxon>
        <taxon>Brumimicrobium</taxon>
    </lineage>
</organism>
<evidence type="ECO:0000313" key="5">
    <source>
        <dbReference type="EMBL" id="PWH85937.1"/>
    </source>
</evidence>
<dbReference type="EMBL" id="QFRJ01000004">
    <property type="protein sequence ID" value="PWH85937.1"/>
    <property type="molecule type" value="Genomic_DNA"/>
</dbReference>
<evidence type="ECO:0000313" key="6">
    <source>
        <dbReference type="EMBL" id="PWH85961.1"/>
    </source>
</evidence>
<dbReference type="AlphaFoldDB" id="A0A2U2XE35"/>
<evidence type="ECO:0000256" key="2">
    <source>
        <dbReference type="SAM" id="SignalP"/>
    </source>
</evidence>
<gene>
    <name evidence="5" type="ORF">DIT68_07555</name>
    <name evidence="6" type="ORF">DIT68_07690</name>
</gene>
<protein>
    <recommendedName>
        <fullName evidence="8">Secretion system C-terminal sorting domain-containing protein</fullName>
    </recommendedName>
</protein>
<evidence type="ECO:0000259" key="4">
    <source>
        <dbReference type="Pfam" id="PF18962"/>
    </source>
</evidence>
<sequence>MKKTLLFLSILLGMTSAMFAQTTLWSDNADTQWYNAQSTNFTLTTSAELAGLSVLVAGGNDFAGSTINIDGDLDLGAHLWSPIGVDDVNTFSGTFDGNSHVISNLNVDMPNDHMVGLFGRVINATIVNVKLENPTVKGIDSAGSLVGNAWQNVVITNCHASGVTIESTGVNVGGLIGDMVENGSISACSAEGAVNGDAQVGGLLGSPHNGVSISESYSRGTVSANHLAGGLIGASVIGFPGTLENTVDNCYSRSNVVVVNGHAGGLVGHATALISISNSYSTGTAVGPEFDGGFIGAGGSVGTLNNFWDTETSQHVDAVGGWQGAPGTPDITAKTTAEMKTTAMVDLLNAGDANGPWKLNSFENDGYPGFVGGTASVEAFDNVKVEMNVYPNMFNAELNISSDVNLNSYVIYEISGKVIQEGSLSGNQAKIDTQKINSGVYMLMVNTENGAITKKIVK</sequence>
<feature type="domain" description="Secretion system C-terminal sorting" evidence="4">
    <location>
        <begin position="389"/>
        <end position="457"/>
    </location>
</feature>
<dbReference type="OrthoDB" id="9813840at2"/>
<keyword evidence="7" id="KW-1185">Reference proteome</keyword>
<dbReference type="Pfam" id="PF18962">
    <property type="entry name" value="Por_Secre_tail"/>
    <property type="match status" value="1"/>
</dbReference>
<dbReference type="NCBIfam" id="TIGR04183">
    <property type="entry name" value="Por_Secre_tail"/>
    <property type="match status" value="1"/>
</dbReference>
<dbReference type="InterPro" id="IPR011493">
    <property type="entry name" value="GLUG"/>
</dbReference>
<dbReference type="Pfam" id="PF07581">
    <property type="entry name" value="Glug"/>
    <property type="match status" value="1"/>
</dbReference>
<feature type="signal peptide" evidence="2">
    <location>
        <begin position="1"/>
        <end position="20"/>
    </location>
</feature>
<feature type="domain" description="GLUG" evidence="3">
    <location>
        <begin position="260"/>
        <end position="284"/>
    </location>
</feature>
<dbReference type="Gene3D" id="2.160.20.110">
    <property type="match status" value="1"/>
</dbReference>
<reference evidence="6 7" key="1">
    <citation type="submission" date="2018-05" db="EMBL/GenBank/DDBJ databases">
        <title>Brumimicrobium oceani sp. nov., isolated from coastal sediment.</title>
        <authorList>
            <person name="Kou Y."/>
        </authorList>
    </citation>
    <scope>NUCLEOTIDE SEQUENCE [LARGE SCALE GENOMIC DNA]</scope>
    <source>
        <strain evidence="6 7">C305</strain>
    </source>
</reference>
<comment type="caution">
    <text evidence="6">The sequence shown here is derived from an EMBL/GenBank/DDBJ whole genome shotgun (WGS) entry which is preliminary data.</text>
</comment>
<accession>A0A2U2XE35</accession>
<dbReference type="Proteomes" id="UP000245370">
    <property type="component" value="Unassembled WGS sequence"/>
</dbReference>
<evidence type="ECO:0008006" key="8">
    <source>
        <dbReference type="Google" id="ProtNLM"/>
    </source>
</evidence>
<proteinExistence type="predicted"/>
<reference evidence="6 7" key="2">
    <citation type="submission" date="2018-05" db="EMBL/GenBank/DDBJ databases">
        <authorList>
            <person name="Lanie J.A."/>
            <person name="Ng W.-L."/>
            <person name="Kazmierczak K.M."/>
            <person name="Andrzejewski T.M."/>
            <person name="Davidsen T.M."/>
            <person name="Wayne K.J."/>
            <person name="Tettelin H."/>
            <person name="Glass J.I."/>
            <person name="Rusch D."/>
            <person name="Podicherti R."/>
            <person name="Tsui H.-C.T."/>
            <person name="Winkler M.E."/>
        </authorList>
    </citation>
    <scope>NUCLEOTIDE SEQUENCE [LARGE SCALE GENOMIC DNA]</scope>
    <source>
        <strain evidence="6 7">C305</strain>
    </source>
</reference>
<evidence type="ECO:0000256" key="1">
    <source>
        <dbReference type="ARBA" id="ARBA00022729"/>
    </source>
</evidence>
<feature type="chain" id="PRO_5036052299" description="Secretion system C-terminal sorting domain-containing protein" evidence="2">
    <location>
        <begin position="21"/>
        <end position="458"/>
    </location>
</feature>
<evidence type="ECO:0000259" key="3">
    <source>
        <dbReference type="Pfam" id="PF07581"/>
    </source>
</evidence>
<dbReference type="RefSeq" id="WP_109359214.1">
    <property type="nucleotide sequence ID" value="NZ_QFRJ01000004.1"/>
</dbReference>